<dbReference type="InterPro" id="IPR044810">
    <property type="entry name" value="WRKY_plant"/>
</dbReference>
<dbReference type="EMBL" id="CM018048">
    <property type="protein sequence ID" value="KAA8522453.1"/>
    <property type="molecule type" value="Genomic_DNA"/>
</dbReference>
<evidence type="ECO:0000313" key="10">
    <source>
        <dbReference type="Proteomes" id="UP000325577"/>
    </source>
</evidence>
<keyword evidence="3" id="KW-0238">DNA-binding</keyword>
<keyword evidence="10" id="KW-1185">Reference proteome</keyword>
<keyword evidence="2" id="KW-0805">Transcription regulation</keyword>
<evidence type="ECO:0000256" key="3">
    <source>
        <dbReference type="ARBA" id="ARBA00023125"/>
    </source>
</evidence>
<proteinExistence type="inferred from homology"/>
<name>A0A5J4ZUG1_9ASTE</name>
<dbReference type="SUPFAM" id="SSF118290">
    <property type="entry name" value="WRKY DNA-binding domain"/>
    <property type="match status" value="1"/>
</dbReference>
<evidence type="ECO:0000259" key="8">
    <source>
        <dbReference type="PROSITE" id="PS50811"/>
    </source>
</evidence>
<organism evidence="9 10">
    <name type="scientific">Nyssa sinensis</name>
    <dbReference type="NCBI Taxonomy" id="561372"/>
    <lineage>
        <taxon>Eukaryota</taxon>
        <taxon>Viridiplantae</taxon>
        <taxon>Streptophyta</taxon>
        <taxon>Embryophyta</taxon>
        <taxon>Tracheophyta</taxon>
        <taxon>Spermatophyta</taxon>
        <taxon>Magnoliopsida</taxon>
        <taxon>eudicotyledons</taxon>
        <taxon>Gunneridae</taxon>
        <taxon>Pentapetalae</taxon>
        <taxon>asterids</taxon>
        <taxon>Cornales</taxon>
        <taxon>Nyssaceae</taxon>
        <taxon>Nyssa</taxon>
    </lineage>
</organism>
<keyword evidence="5" id="KW-0539">Nucleus</keyword>
<feature type="compositionally biased region" description="Polar residues" evidence="7">
    <location>
        <begin position="206"/>
        <end position="216"/>
    </location>
</feature>
<dbReference type="GO" id="GO:0005634">
    <property type="term" value="C:nucleus"/>
    <property type="evidence" value="ECO:0007669"/>
    <property type="project" value="UniProtKB-SubCell"/>
</dbReference>
<dbReference type="InterPro" id="IPR003657">
    <property type="entry name" value="WRKY_dom"/>
</dbReference>
<dbReference type="InterPro" id="IPR036576">
    <property type="entry name" value="WRKY_dom_sf"/>
</dbReference>
<evidence type="ECO:0000313" key="9">
    <source>
        <dbReference type="EMBL" id="KAA8522453.1"/>
    </source>
</evidence>
<dbReference type="GO" id="GO:0000976">
    <property type="term" value="F:transcription cis-regulatory region binding"/>
    <property type="evidence" value="ECO:0007669"/>
    <property type="project" value="TreeGrafter"/>
</dbReference>
<dbReference type="SMART" id="SM00774">
    <property type="entry name" value="WRKY"/>
    <property type="match status" value="1"/>
</dbReference>
<evidence type="ECO:0000256" key="4">
    <source>
        <dbReference type="ARBA" id="ARBA00023163"/>
    </source>
</evidence>
<evidence type="ECO:0000256" key="1">
    <source>
        <dbReference type="ARBA" id="ARBA00004123"/>
    </source>
</evidence>
<reference evidence="9 10" key="1">
    <citation type="submission" date="2019-09" db="EMBL/GenBank/DDBJ databases">
        <title>A chromosome-level genome assembly of the Chinese tupelo Nyssa sinensis.</title>
        <authorList>
            <person name="Yang X."/>
            <person name="Kang M."/>
            <person name="Yang Y."/>
            <person name="Xiong H."/>
            <person name="Wang M."/>
            <person name="Zhang Z."/>
            <person name="Wang Z."/>
            <person name="Wu H."/>
            <person name="Ma T."/>
            <person name="Liu J."/>
            <person name="Xi Z."/>
        </authorList>
    </citation>
    <scope>NUCLEOTIDE SEQUENCE [LARGE SCALE GENOMIC DNA]</scope>
    <source>
        <strain evidence="9">J267</strain>
        <tissue evidence="9">Leaf</tissue>
    </source>
</reference>
<feature type="domain" description="WRKY" evidence="8">
    <location>
        <begin position="142"/>
        <end position="208"/>
    </location>
</feature>
<dbReference type="FunFam" id="2.20.25.80:FF:000007">
    <property type="entry name" value="WRKY transcription factor 22"/>
    <property type="match status" value="1"/>
</dbReference>
<dbReference type="PANTHER" id="PTHR32096">
    <property type="entry name" value="WRKY TRANSCRIPTION FACTOR 30-RELATED-RELATED"/>
    <property type="match status" value="1"/>
</dbReference>
<feature type="region of interest" description="Disordered" evidence="7">
    <location>
        <begin position="201"/>
        <end position="234"/>
    </location>
</feature>
<dbReference type="PROSITE" id="PS50811">
    <property type="entry name" value="WRKY"/>
    <property type="match status" value="1"/>
</dbReference>
<dbReference type="Pfam" id="PF03106">
    <property type="entry name" value="WRKY"/>
    <property type="match status" value="1"/>
</dbReference>
<accession>A0A5J4ZUG1</accession>
<dbReference type="Gene3D" id="2.20.25.80">
    <property type="entry name" value="WRKY domain"/>
    <property type="match status" value="1"/>
</dbReference>
<dbReference type="GO" id="GO:0003700">
    <property type="term" value="F:DNA-binding transcription factor activity"/>
    <property type="evidence" value="ECO:0007669"/>
    <property type="project" value="InterPro"/>
</dbReference>
<evidence type="ECO:0000256" key="7">
    <source>
        <dbReference type="SAM" id="MobiDB-lite"/>
    </source>
</evidence>
<comment type="subcellular location">
    <subcellularLocation>
        <location evidence="1">Nucleus</location>
    </subcellularLocation>
</comment>
<dbReference type="OrthoDB" id="1077642at2759"/>
<evidence type="ECO:0000256" key="2">
    <source>
        <dbReference type="ARBA" id="ARBA00023015"/>
    </source>
</evidence>
<dbReference type="PANTHER" id="PTHR32096:SF80">
    <property type="entry name" value="WRKY TRANSCRIPTION FACTOR 27-RELATED"/>
    <property type="match status" value="1"/>
</dbReference>
<protein>
    <recommendedName>
        <fullName evidence="8">WRKY domain-containing protein</fullName>
    </recommendedName>
</protein>
<keyword evidence="4" id="KW-0804">Transcription</keyword>
<sequence length="322" mass="35983">MIMSDFADMSDWDLQAVVRGCTINDLYTSTITDDNPSSCFAPLTMQQDGLLFTSTFPDLFENTAVFDELHQLYKPFYPMLNPLSPQDVLTSISGSSREEREPEKFQDKQLLASSSVVATVNPARASKSKRRKNQQRRVLQVTAEGLSSDTWAWRKYGQKPIKGSSYPRSYYRCSSSKGCLARKQVERSHSDPGMFIITYTAEHSHTQPTHRNSLAGTTRHKLSSTVKTPNTGNFDMPTAKDYSYSPISTAAPSPTTPLSATIEGEFIHQAVKKESREEDEQTLEDMILSDDFFAGLDELDGTPMSHLAFDPAFPDHSMGFPC</sequence>
<dbReference type="AlphaFoldDB" id="A0A5J4ZUG1"/>
<comment type="similarity">
    <text evidence="6">Belongs to the WRKY group II-e family.</text>
</comment>
<feature type="compositionally biased region" description="Polar residues" evidence="7">
    <location>
        <begin position="223"/>
        <end position="233"/>
    </location>
</feature>
<dbReference type="Proteomes" id="UP000325577">
    <property type="component" value="Linkage Group LG5"/>
</dbReference>
<evidence type="ECO:0000256" key="5">
    <source>
        <dbReference type="ARBA" id="ARBA00023242"/>
    </source>
</evidence>
<evidence type="ECO:0000256" key="6">
    <source>
        <dbReference type="ARBA" id="ARBA00060761"/>
    </source>
</evidence>
<gene>
    <name evidence="9" type="ORF">F0562_013186</name>
</gene>